<comment type="caution">
    <text evidence="2">The sequence shown here is derived from an EMBL/GenBank/DDBJ whole genome shotgun (WGS) entry which is preliminary data.</text>
</comment>
<name>X1FYR9_9ZZZZ</name>
<evidence type="ECO:0000313" key="2">
    <source>
        <dbReference type="EMBL" id="GAH50147.1"/>
    </source>
</evidence>
<dbReference type="AlphaFoldDB" id="X1FYR9"/>
<proteinExistence type="predicted"/>
<feature type="non-terminal residue" evidence="2">
    <location>
        <position position="1"/>
    </location>
</feature>
<dbReference type="SUPFAM" id="SSF56821">
    <property type="entry name" value="Prismane protein-like"/>
    <property type="match status" value="1"/>
</dbReference>
<protein>
    <recommendedName>
        <fullName evidence="1">Carbon monoxide dehydrogenase subunit alpha,N-terminal domain-containing protein</fullName>
    </recommendedName>
</protein>
<reference evidence="2" key="1">
    <citation type="journal article" date="2014" name="Front. Microbiol.">
        <title>High frequency of phylogenetically diverse reductive dehalogenase-homologous genes in deep subseafloor sedimentary metagenomes.</title>
        <authorList>
            <person name="Kawai M."/>
            <person name="Futagami T."/>
            <person name="Toyoda A."/>
            <person name="Takaki Y."/>
            <person name="Nishi S."/>
            <person name="Hori S."/>
            <person name="Arai W."/>
            <person name="Tsubouchi T."/>
            <person name="Morono Y."/>
            <person name="Uchiyama I."/>
            <person name="Ito T."/>
            <person name="Fujiyama A."/>
            <person name="Inagaki F."/>
            <person name="Takami H."/>
        </authorList>
    </citation>
    <scope>NUCLEOTIDE SEQUENCE</scope>
    <source>
        <strain evidence="2">Expedition CK06-06</strain>
    </source>
</reference>
<dbReference type="GO" id="GO:0016491">
    <property type="term" value="F:oxidoreductase activity"/>
    <property type="evidence" value="ECO:0007669"/>
    <property type="project" value="InterPro"/>
</dbReference>
<gene>
    <name evidence="2" type="ORF">S03H2_27557</name>
</gene>
<dbReference type="InterPro" id="IPR011254">
    <property type="entry name" value="Prismane-like_sf"/>
</dbReference>
<evidence type="ECO:0000259" key="1">
    <source>
        <dbReference type="Pfam" id="PF18537"/>
    </source>
</evidence>
<dbReference type="Pfam" id="PF18537">
    <property type="entry name" value="CODH_A_N"/>
    <property type="match status" value="1"/>
</dbReference>
<sequence>PDTGYFLPVIYSMTGMKVEKLSDAEKVLDEAKQLLPPVPSAKVWIPYLGGALDVAYYFI</sequence>
<feature type="domain" description="Carbon monoxide dehydrogenase subunit alpha ,N-terminal" evidence="1">
    <location>
        <begin position="1"/>
        <end position="53"/>
    </location>
</feature>
<dbReference type="EMBL" id="BARU01016584">
    <property type="protein sequence ID" value="GAH50147.1"/>
    <property type="molecule type" value="Genomic_DNA"/>
</dbReference>
<dbReference type="InterPro" id="IPR041350">
    <property type="entry name" value="CODH_A_N"/>
</dbReference>
<dbReference type="Gene3D" id="1.10.8.190">
    <property type="entry name" value="Carbon monoxide dehydrogenase alpha subunit. Chain M, domain 1"/>
    <property type="match status" value="1"/>
</dbReference>
<organism evidence="2">
    <name type="scientific">marine sediment metagenome</name>
    <dbReference type="NCBI Taxonomy" id="412755"/>
    <lineage>
        <taxon>unclassified sequences</taxon>
        <taxon>metagenomes</taxon>
        <taxon>ecological metagenomes</taxon>
    </lineage>
</organism>
<accession>X1FYR9</accession>